<protein>
    <submittedName>
        <fullName evidence="9">Atrophin-1 family-like protein</fullName>
    </submittedName>
</protein>
<feature type="transmembrane region" description="Helical" evidence="6">
    <location>
        <begin position="201"/>
        <end position="219"/>
    </location>
</feature>
<dbReference type="InterPro" id="IPR025256">
    <property type="entry name" value="TM7S3/TM198-like_dom"/>
</dbReference>
<feature type="transmembrane region" description="Helical" evidence="6">
    <location>
        <begin position="112"/>
        <end position="131"/>
    </location>
</feature>
<evidence type="ECO:0000259" key="8">
    <source>
        <dbReference type="Pfam" id="PF13886"/>
    </source>
</evidence>
<evidence type="ECO:0000313" key="10">
    <source>
        <dbReference type="Proteomes" id="UP000703269"/>
    </source>
</evidence>
<evidence type="ECO:0000256" key="3">
    <source>
        <dbReference type="ARBA" id="ARBA00022989"/>
    </source>
</evidence>
<feature type="compositionally biased region" description="Low complexity" evidence="5">
    <location>
        <begin position="83"/>
        <end position="98"/>
    </location>
</feature>
<feature type="region of interest" description="Disordered" evidence="5">
    <location>
        <begin position="428"/>
        <end position="447"/>
    </location>
</feature>
<feature type="compositionally biased region" description="Basic and acidic residues" evidence="5">
    <location>
        <begin position="860"/>
        <end position="870"/>
    </location>
</feature>
<reference evidence="9 10" key="1">
    <citation type="submission" date="2021-08" db="EMBL/GenBank/DDBJ databases">
        <title>Draft Genome Sequence of Phanerochaete sordida strain YK-624.</title>
        <authorList>
            <person name="Mori T."/>
            <person name="Dohra H."/>
            <person name="Suzuki T."/>
            <person name="Kawagishi H."/>
            <person name="Hirai H."/>
        </authorList>
    </citation>
    <scope>NUCLEOTIDE SEQUENCE [LARGE SCALE GENOMIC DNA]</scope>
    <source>
        <strain evidence="9 10">YK-624</strain>
    </source>
</reference>
<feature type="region of interest" description="Disordered" evidence="5">
    <location>
        <begin position="635"/>
        <end position="879"/>
    </location>
</feature>
<gene>
    <name evidence="9" type="ORF">PsYK624_018110</name>
</gene>
<dbReference type="PANTHER" id="PTHR39469:SF1">
    <property type="entry name" value="DUF4203 DOMAIN-CONTAINING PROTEIN"/>
    <property type="match status" value="1"/>
</dbReference>
<feature type="region of interest" description="Disordered" evidence="5">
    <location>
        <begin position="531"/>
        <end position="556"/>
    </location>
</feature>
<keyword evidence="10" id="KW-1185">Reference proteome</keyword>
<dbReference type="OrthoDB" id="102260at2759"/>
<feature type="transmembrane region" description="Helical" evidence="6">
    <location>
        <begin position="225"/>
        <end position="243"/>
    </location>
</feature>
<name>A0A9P3FYS8_9APHY</name>
<dbReference type="PANTHER" id="PTHR39469">
    <property type="entry name" value="CHROMOSOME 1, WHOLE GENOME SHOTGUN SEQUENCE"/>
    <property type="match status" value="1"/>
</dbReference>
<feature type="chain" id="PRO_5040221890" evidence="7">
    <location>
        <begin position="25"/>
        <end position="879"/>
    </location>
</feature>
<dbReference type="Proteomes" id="UP000703269">
    <property type="component" value="Unassembled WGS sequence"/>
</dbReference>
<feature type="domain" description="TM7S3/TM198-like" evidence="8">
    <location>
        <begin position="117"/>
        <end position="326"/>
    </location>
</feature>
<comment type="subcellular location">
    <subcellularLocation>
        <location evidence="1">Membrane</location>
        <topology evidence="1">Multi-pass membrane protein</topology>
    </subcellularLocation>
</comment>
<feature type="compositionally biased region" description="Basic and acidic residues" evidence="5">
    <location>
        <begin position="752"/>
        <end position="770"/>
    </location>
</feature>
<keyword evidence="3 6" id="KW-1133">Transmembrane helix</keyword>
<feature type="region of interest" description="Disordered" evidence="5">
    <location>
        <begin position="596"/>
        <end position="617"/>
    </location>
</feature>
<evidence type="ECO:0000256" key="5">
    <source>
        <dbReference type="SAM" id="MobiDB-lite"/>
    </source>
</evidence>
<feature type="transmembrane region" description="Helical" evidence="6">
    <location>
        <begin position="138"/>
        <end position="161"/>
    </location>
</feature>
<organism evidence="9 10">
    <name type="scientific">Phanerochaete sordida</name>
    <dbReference type="NCBI Taxonomy" id="48140"/>
    <lineage>
        <taxon>Eukaryota</taxon>
        <taxon>Fungi</taxon>
        <taxon>Dikarya</taxon>
        <taxon>Basidiomycota</taxon>
        <taxon>Agaricomycotina</taxon>
        <taxon>Agaricomycetes</taxon>
        <taxon>Polyporales</taxon>
        <taxon>Phanerochaetaceae</taxon>
        <taxon>Phanerochaete</taxon>
    </lineage>
</organism>
<keyword evidence="2 6" id="KW-0812">Transmembrane</keyword>
<dbReference type="GO" id="GO:0016020">
    <property type="term" value="C:membrane"/>
    <property type="evidence" value="ECO:0007669"/>
    <property type="project" value="UniProtKB-SubCell"/>
</dbReference>
<feature type="compositionally biased region" description="Polar residues" evidence="5">
    <location>
        <begin position="408"/>
        <end position="423"/>
    </location>
</feature>
<accession>A0A9P3FYS8</accession>
<proteinExistence type="predicted"/>
<evidence type="ECO:0000313" key="9">
    <source>
        <dbReference type="EMBL" id="GJE85732.1"/>
    </source>
</evidence>
<feature type="transmembrane region" description="Helical" evidence="6">
    <location>
        <begin position="250"/>
        <end position="269"/>
    </location>
</feature>
<feature type="signal peptide" evidence="7">
    <location>
        <begin position="1"/>
        <end position="24"/>
    </location>
</feature>
<sequence>MRPRHPLSWLAVAATALLLSPVAAQSNSTASLPSSTSASLTPSVSATTTSATITTTLRSGTALIPVTTVIPVVFNVTVTPTPTSTSAAADSTSPSATPTPDPRHLDTKLDPGFGVLGALLILTGIPSAFLGHKNRWTSFFLIGFYTLSLVCFVLILKFGILQAVNPPSTTLRGLFVLASCVAGFVGGGVSIFFWRATRYFVGGWGGLVFALWIQCFRDGGLIHEIGFRWILYIACGVIGFVLCTIPKLHYYILIISTSFVGATSFMLGVDCFTSANLKEFYIWNLGFNSLYQKYEDHGIQFPVSQTMEIELGLMGAVALMGIAVQLRILNILQRKLREIKEEQRRLDVEAEARAAAHFADVEREKEEWEREHPTLLKHGRNDSNLSHTPLMKDTELGLSTPSDEKRASTFTLPSGTRQRVQSGVSSLMLNSPPIEDRPSQSPGPLPTLDLGVDLERDVPQNYISEDLELRQRVRSPSLTLSVAQDLEDLKKKQELLSEIQNIRKSIEILKSETPAPESSTDSARPSFSSRLEFGALPVPGPSHLRPPRPNDPRSRVQSMELSNLRAYNPSPVGRPTSVPLQDEAWDTYLRERKLLQPPSGVTPPIPTSPPVASPTPRLAVPSAVTAALLQRQRRESSLSFGQVPSGADRPPSAEALGRRSLSNSKTWSPEELPPALRPQPHQKSASQSSFAPGIILPPRGRNASSPPPPKESANKVMSFEELEERHREKLRQLQQPLTQAEKEQAEIQAAKMRWERAKERERQAVLKRQAEQAAAASKEAKDKKRASEVRRNSVTLNDERPVTRHSRTLSADALAAVGGKSTSSKRLSTMKVEDWQKTQTATPDARPRREPRRGSGVPFPDRRPSGEARRISIARDPPS</sequence>
<dbReference type="EMBL" id="BPQB01000003">
    <property type="protein sequence ID" value="GJE85732.1"/>
    <property type="molecule type" value="Genomic_DNA"/>
</dbReference>
<evidence type="ECO:0000256" key="6">
    <source>
        <dbReference type="SAM" id="Phobius"/>
    </source>
</evidence>
<feature type="compositionally biased region" description="Basic and acidic residues" evidence="5">
    <location>
        <begin position="778"/>
        <end position="802"/>
    </location>
</feature>
<evidence type="ECO:0000256" key="1">
    <source>
        <dbReference type="ARBA" id="ARBA00004141"/>
    </source>
</evidence>
<feature type="compositionally biased region" description="Pro residues" evidence="5">
    <location>
        <begin position="600"/>
        <end position="613"/>
    </location>
</feature>
<keyword evidence="4 6" id="KW-0472">Membrane</keyword>
<evidence type="ECO:0000256" key="4">
    <source>
        <dbReference type="ARBA" id="ARBA00023136"/>
    </source>
</evidence>
<feature type="region of interest" description="Disordered" evidence="5">
    <location>
        <begin position="363"/>
        <end position="423"/>
    </location>
</feature>
<feature type="region of interest" description="Disordered" evidence="5">
    <location>
        <begin position="83"/>
        <end position="104"/>
    </location>
</feature>
<evidence type="ECO:0000256" key="2">
    <source>
        <dbReference type="ARBA" id="ARBA00022692"/>
    </source>
</evidence>
<dbReference type="AlphaFoldDB" id="A0A9P3FYS8"/>
<evidence type="ECO:0000256" key="7">
    <source>
        <dbReference type="SAM" id="SignalP"/>
    </source>
</evidence>
<feature type="compositionally biased region" description="Basic and acidic residues" evidence="5">
    <location>
        <begin position="363"/>
        <end position="374"/>
    </location>
</feature>
<feature type="transmembrane region" description="Helical" evidence="6">
    <location>
        <begin position="173"/>
        <end position="194"/>
    </location>
</feature>
<dbReference type="Pfam" id="PF13886">
    <property type="entry name" value="TM7S3_TM198"/>
    <property type="match status" value="1"/>
</dbReference>
<comment type="caution">
    <text evidence="9">The sequence shown here is derived from an EMBL/GenBank/DDBJ whole genome shotgun (WGS) entry which is preliminary data.</text>
</comment>
<feature type="compositionally biased region" description="Polar residues" evidence="5">
    <location>
        <begin position="681"/>
        <end position="690"/>
    </location>
</feature>
<keyword evidence="7" id="KW-0732">Signal</keyword>